<dbReference type="EMBL" id="JAMSHJ010000002">
    <property type="protein sequence ID" value="KAI5436377.1"/>
    <property type="molecule type" value="Genomic_DNA"/>
</dbReference>
<evidence type="ECO:0000256" key="4">
    <source>
        <dbReference type="ARBA" id="ARBA00022840"/>
    </source>
</evidence>
<dbReference type="PROSITE" id="PS50893">
    <property type="entry name" value="ABC_TRANSPORTER_2"/>
    <property type="match status" value="1"/>
</dbReference>
<evidence type="ECO:0000313" key="8">
    <source>
        <dbReference type="Proteomes" id="UP001058974"/>
    </source>
</evidence>
<reference evidence="7 8" key="1">
    <citation type="journal article" date="2022" name="Nat. Genet.">
        <title>Improved pea reference genome and pan-genome highlight genomic features and evolutionary characteristics.</title>
        <authorList>
            <person name="Yang T."/>
            <person name="Liu R."/>
            <person name="Luo Y."/>
            <person name="Hu S."/>
            <person name="Wang D."/>
            <person name="Wang C."/>
            <person name="Pandey M.K."/>
            <person name="Ge S."/>
            <person name="Xu Q."/>
            <person name="Li N."/>
            <person name="Li G."/>
            <person name="Huang Y."/>
            <person name="Saxena R.K."/>
            <person name="Ji Y."/>
            <person name="Li M."/>
            <person name="Yan X."/>
            <person name="He Y."/>
            <person name="Liu Y."/>
            <person name="Wang X."/>
            <person name="Xiang C."/>
            <person name="Varshney R.K."/>
            <person name="Ding H."/>
            <person name="Gao S."/>
            <person name="Zong X."/>
        </authorList>
    </citation>
    <scope>NUCLEOTIDE SEQUENCE [LARGE SCALE GENOMIC DNA]</scope>
    <source>
        <strain evidence="7 8">cv. Zhongwan 6</strain>
    </source>
</reference>
<evidence type="ECO:0000256" key="3">
    <source>
        <dbReference type="ARBA" id="ARBA00022741"/>
    </source>
</evidence>
<dbReference type="PROSITE" id="PS00211">
    <property type="entry name" value="ABC_TRANSPORTER_1"/>
    <property type="match status" value="1"/>
</dbReference>
<dbReference type="PANTHER" id="PTHR24223">
    <property type="entry name" value="ATP-BINDING CASSETTE SUB-FAMILY C"/>
    <property type="match status" value="1"/>
</dbReference>
<comment type="similarity">
    <text evidence="1">Belongs to the ABC transporter superfamily. ABCC family. Conjugate transporter (TC 3.A.1.208) subfamily.</text>
</comment>
<dbReference type="EC" id="7.6.2.2" evidence="2"/>
<comment type="caution">
    <text evidence="7">The sequence shown here is derived from an EMBL/GenBank/DDBJ whole genome shotgun (WGS) entry which is preliminary data.</text>
</comment>
<dbReference type="GO" id="GO:0005524">
    <property type="term" value="F:ATP binding"/>
    <property type="evidence" value="ECO:0007669"/>
    <property type="project" value="UniProtKB-KW"/>
</dbReference>
<comment type="catalytic activity">
    <reaction evidence="5">
        <text>ATP + H2O + xenobioticSide 1 = ADP + phosphate + xenobioticSide 2.</text>
        <dbReference type="EC" id="7.6.2.2"/>
    </reaction>
</comment>
<dbReference type="Gene3D" id="3.40.50.300">
    <property type="entry name" value="P-loop containing nucleotide triphosphate hydrolases"/>
    <property type="match status" value="2"/>
</dbReference>
<dbReference type="InterPro" id="IPR003439">
    <property type="entry name" value="ABC_transporter-like_ATP-bd"/>
</dbReference>
<protein>
    <recommendedName>
        <fullName evidence="2">ABC-type xenobiotic transporter</fullName>
        <ecNumber evidence="2">7.6.2.2</ecNumber>
    </recommendedName>
</protein>
<dbReference type="InterPro" id="IPR027417">
    <property type="entry name" value="P-loop_NTPase"/>
</dbReference>
<evidence type="ECO:0000256" key="1">
    <source>
        <dbReference type="ARBA" id="ARBA00009726"/>
    </source>
</evidence>
<evidence type="ECO:0000259" key="6">
    <source>
        <dbReference type="PROSITE" id="PS50893"/>
    </source>
</evidence>
<dbReference type="PANTHER" id="PTHR24223:SF415">
    <property type="entry name" value="FI20190P1"/>
    <property type="match status" value="1"/>
</dbReference>
<name>A0A9D4YCE6_PEA</name>
<dbReference type="AlphaFoldDB" id="A0A9D4YCE6"/>
<accession>A0A9D4YCE6</accession>
<dbReference type="Pfam" id="PF00005">
    <property type="entry name" value="ABC_tran"/>
    <property type="match status" value="1"/>
</dbReference>
<evidence type="ECO:0000313" key="7">
    <source>
        <dbReference type="EMBL" id="KAI5436377.1"/>
    </source>
</evidence>
<dbReference type="GO" id="GO:0008559">
    <property type="term" value="F:ABC-type xenobiotic transporter activity"/>
    <property type="evidence" value="ECO:0007669"/>
    <property type="project" value="UniProtKB-EC"/>
</dbReference>
<dbReference type="GO" id="GO:0016887">
    <property type="term" value="F:ATP hydrolysis activity"/>
    <property type="evidence" value="ECO:0007669"/>
    <property type="project" value="InterPro"/>
</dbReference>
<dbReference type="SMART" id="SM00382">
    <property type="entry name" value="AAA"/>
    <property type="match status" value="1"/>
</dbReference>
<sequence>MGMGIVFGVTTLEKRFPHPNDGCNHGCHFLGFSGWLDHCNAGQGDPRGSIRYDSSLKFPSTVSITFLLDEEINKDDGESNFKQCSAVEIQDDNLIWDREFVFPTLSDVNLGIKQGQEITICGPVGAGKSSLAIFGEVHKISGTPCLCFSTEIGPSGISMSGGQKQRIQLARAVYNDANIYLLDDPFSAVDAHTVDFVFGFKSFHCFLLKLHYGAGYGTVALVAVGTYAASQFCSFVRGIGSGSVASSIFGSSHSYAAVLLLAARKFGFGRRGFPVGVPCCEQNLVVSKILF</sequence>
<dbReference type="Proteomes" id="UP001058974">
    <property type="component" value="Chromosome 2"/>
</dbReference>
<keyword evidence="8" id="KW-1185">Reference proteome</keyword>
<evidence type="ECO:0000256" key="5">
    <source>
        <dbReference type="ARBA" id="ARBA00034018"/>
    </source>
</evidence>
<dbReference type="Gramene" id="Psat02G0274100-T1">
    <property type="protein sequence ID" value="KAI5436377.1"/>
    <property type="gene ID" value="KIW84_022741"/>
</dbReference>
<keyword evidence="4" id="KW-0067">ATP-binding</keyword>
<evidence type="ECO:0000256" key="2">
    <source>
        <dbReference type="ARBA" id="ARBA00012191"/>
    </source>
</evidence>
<keyword evidence="3" id="KW-0547">Nucleotide-binding</keyword>
<dbReference type="GO" id="GO:0016020">
    <property type="term" value="C:membrane"/>
    <property type="evidence" value="ECO:0007669"/>
    <property type="project" value="TreeGrafter"/>
</dbReference>
<feature type="domain" description="ABC transporter" evidence="6">
    <location>
        <begin position="89"/>
        <end position="261"/>
    </location>
</feature>
<dbReference type="InterPro" id="IPR003593">
    <property type="entry name" value="AAA+_ATPase"/>
</dbReference>
<organism evidence="7 8">
    <name type="scientific">Pisum sativum</name>
    <name type="common">Garden pea</name>
    <name type="synonym">Lathyrus oleraceus</name>
    <dbReference type="NCBI Taxonomy" id="3888"/>
    <lineage>
        <taxon>Eukaryota</taxon>
        <taxon>Viridiplantae</taxon>
        <taxon>Streptophyta</taxon>
        <taxon>Embryophyta</taxon>
        <taxon>Tracheophyta</taxon>
        <taxon>Spermatophyta</taxon>
        <taxon>Magnoliopsida</taxon>
        <taxon>eudicotyledons</taxon>
        <taxon>Gunneridae</taxon>
        <taxon>Pentapetalae</taxon>
        <taxon>rosids</taxon>
        <taxon>fabids</taxon>
        <taxon>Fabales</taxon>
        <taxon>Fabaceae</taxon>
        <taxon>Papilionoideae</taxon>
        <taxon>50 kb inversion clade</taxon>
        <taxon>NPAAA clade</taxon>
        <taxon>Hologalegina</taxon>
        <taxon>IRL clade</taxon>
        <taxon>Fabeae</taxon>
        <taxon>Lathyrus</taxon>
    </lineage>
</organism>
<dbReference type="InterPro" id="IPR050173">
    <property type="entry name" value="ABC_transporter_C-like"/>
</dbReference>
<gene>
    <name evidence="7" type="ORF">KIW84_022741</name>
</gene>
<dbReference type="InterPro" id="IPR017871">
    <property type="entry name" value="ABC_transporter-like_CS"/>
</dbReference>
<dbReference type="SUPFAM" id="SSF52540">
    <property type="entry name" value="P-loop containing nucleoside triphosphate hydrolases"/>
    <property type="match status" value="1"/>
</dbReference>
<proteinExistence type="inferred from homology"/>